<dbReference type="GO" id="GO:0070967">
    <property type="term" value="F:coenzyme F420 binding"/>
    <property type="evidence" value="ECO:0007669"/>
    <property type="project" value="TreeGrafter"/>
</dbReference>
<dbReference type="Pfam" id="PF01243">
    <property type="entry name" value="PNPOx_N"/>
    <property type="match status" value="1"/>
</dbReference>
<dbReference type="GO" id="GO:0005829">
    <property type="term" value="C:cytosol"/>
    <property type="evidence" value="ECO:0007669"/>
    <property type="project" value="TreeGrafter"/>
</dbReference>
<dbReference type="SUPFAM" id="SSF50475">
    <property type="entry name" value="FMN-binding split barrel"/>
    <property type="match status" value="1"/>
</dbReference>
<proteinExistence type="predicted"/>
<keyword evidence="4" id="KW-1185">Reference proteome</keyword>
<gene>
    <name evidence="3" type="ORF">GCM10018793_02930</name>
</gene>
<evidence type="ECO:0000313" key="4">
    <source>
        <dbReference type="Proteomes" id="UP000603708"/>
    </source>
</evidence>
<dbReference type="GO" id="GO:0016627">
    <property type="term" value="F:oxidoreductase activity, acting on the CH-CH group of donors"/>
    <property type="evidence" value="ECO:0007669"/>
    <property type="project" value="TreeGrafter"/>
</dbReference>
<protein>
    <submittedName>
        <fullName evidence="3">PPOX class F420-dependent oxidoreductase</fullName>
    </submittedName>
</protein>
<dbReference type="InterPro" id="IPR019967">
    <property type="entry name" value="F420-dep_enz_PPOX_Rv0121"/>
</dbReference>
<evidence type="ECO:0000313" key="3">
    <source>
        <dbReference type="EMBL" id="GHH69841.1"/>
    </source>
</evidence>
<dbReference type="InterPro" id="IPR052019">
    <property type="entry name" value="F420H2_bilvrd_red/Heme_oxyg"/>
</dbReference>
<comment type="caution">
    <text evidence="3">The sequence shown here is derived from an EMBL/GenBank/DDBJ whole genome shotgun (WGS) entry which is preliminary data.</text>
</comment>
<sequence>MDLSPAEARDRFACAPVARLATADPAGVPHLVPMTFAVRGDTVHSAVDHKPKRTSHLRRLRNIAANPRVTVLVDHYTDDWSSLWWVRADGHAEIWHSGEPRLRALALLRGKYHQYAETPPTGPVITIRVDAWRGWTSAG</sequence>
<dbReference type="NCBIfam" id="TIGR03668">
    <property type="entry name" value="Rv0121_F420"/>
    <property type="match status" value="1"/>
</dbReference>
<reference evidence="3" key="2">
    <citation type="submission" date="2020-09" db="EMBL/GenBank/DDBJ databases">
        <authorList>
            <person name="Sun Q."/>
            <person name="Ohkuma M."/>
        </authorList>
    </citation>
    <scope>NUCLEOTIDE SEQUENCE</scope>
    <source>
        <strain evidence="3">JCM 5069</strain>
    </source>
</reference>
<dbReference type="InterPro" id="IPR011576">
    <property type="entry name" value="Pyridox_Oxase_N"/>
</dbReference>
<accession>A0A919FPZ4</accession>
<dbReference type="EMBL" id="BNCD01000001">
    <property type="protein sequence ID" value="GHH69841.1"/>
    <property type="molecule type" value="Genomic_DNA"/>
</dbReference>
<feature type="domain" description="Pyridoxamine 5'-phosphate oxidase N-terminal" evidence="2">
    <location>
        <begin position="6"/>
        <end position="135"/>
    </location>
</feature>
<dbReference type="InterPro" id="IPR012349">
    <property type="entry name" value="Split_barrel_FMN-bd"/>
</dbReference>
<keyword evidence="1" id="KW-0560">Oxidoreductase</keyword>
<dbReference type="PANTHER" id="PTHR35176:SF2">
    <property type="entry name" value="F420H(2)-DEPENDENT REDUCTASE RV1155"/>
    <property type="match status" value="1"/>
</dbReference>
<dbReference type="PANTHER" id="PTHR35176">
    <property type="entry name" value="HEME OXYGENASE HI_0854-RELATED"/>
    <property type="match status" value="1"/>
</dbReference>
<name>A0A919FPZ4_9ACTN</name>
<evidence type="ECO:0000256" key="1">
    <source>
        <dbReference type="ARBA" id="ARBA00023002"/>
    </source>
</evidence>
<dbReference type="Gene3D" id="2.30.110.10">
    <property type="entry name" value="Electron Transport, Fmn-binding Protein, Chain A"/>
    <property type="match status" value="1"/>
</dbReference>
<reference evidence="3" key="1">
    <citation type="journal article" date="2014" name="Int. J. Syst. Evol. Microbiol.">
        <title>Complete genome sequence of Corynebacterium casei LMG S-19264T (=DSM 44701T), isolated from a smear-ripened cheese.</title>
        <authorList>
            <consortium name="US DOE Joint Genome Institute (JGI-PGF)"/>
            <person name="Walter F."/>
            <person name="Albersmeier A."/>
            <person name="Kalinowski J."/>
            <person name="Ruckert C."/>
        </authorList>
    </citation>
    <scope>NUCLEOTIDE SEQUENCE</scope>
    <source>
        <strain evidence="3">JCM 5069</strain>
    </source>
</reference>
<dbReference type="Proteomes" id="UP000603708">
    <property type="component" value="Unassembled WGS sequence"/>
</dbReference>
<dbReference type="AlphaFoldDB" id="A0A919FPZ4"/>
<dbReference type="RefSeq" id="WP_189928987.1">
    <property type="nucleotide sequence ID" value="NZ_BNCD01000001.1"/>
</dbReference>
<organism evidence="3 4">
    <name type="scientific">Streptomyces sulfonofaciens</name>
    <dbReference type="NCBI Taxonomy" id="68272"/>
    <lineage>
        <taxon>Bacteria</taxon>
        <taxon>Bacillati</taxon>
        <taxon>Actinomycetota</taxon>
        <taxon>Actinomycetes</taxon>
        <taxon>Kitasatosporales</taxon>
        <taxon>Streptomycetaceae</taxon>
        <taxon>Streptomyces</taxon>
    </lineage>
</organism>
<evidence type="ECO:0000259" key="2">
    <source>
        <dbReference type="Pfam" id="PF01243"/>
    </source>
</evidence>